<evidence type="ECO:0000313" key="2">
    <source>
        <dbReference type="Proteomes" id="UP000316665"/>
    </source>
</evidence>
<name>A0A4Y6RC57_9BURK</name>
<dbReference type="AlphaFoldDB" id="A0A4Y6RC57"/>
<dbReference type="RefSeq" id="WP_141169588.1">
    <property type="nucleotide sequence ID" value="NZ_CP041185.1"/>
</dbReference>
<dbReference type="Proteomes" id="UP000316665">
    <property type="component" value="Chromosome"/>
</dbReference>
<organism evidence="1 2">
    <name type="scientific">Janthinobacterium tructae</name>
    <dbReference type="NCBI Taxonomy" id="2590869"/>
    <lineage>
        <taxon>Bacteria</taxon>
        <taxon>Pseudomonadati</taxon>
        <taxon>Pseudomonadota</taxon>
        <taxon>Betaproteobacteria</taxon>
        <taxon>Burkholderiales</taxon>
        <taxon>Oxalobacteraceae</taxon>
        <taxon>Janthinobacterium</taxon>
    </lineage>
</organism>
<dbReference type="OrthoDB" id="8708345at2"/>
<accession>A0A4Y6RC57</accession>
<proteinExistence type="predicted"/>
<dbReference type="EMBL" id="CP041185">
    <property type="protein sequence ID" value="QDG70156.1"/>
    <property type="molecule type" value="Genomic_DNA"/>
</dbReference>
<keyword evidence="2" id="KW-1185">Reference proteome</keyword>
<gene>
    <name evidence="1" type="ORF">FJQ89_06795</name>
</gene>
<dbReference type="KEGG" id="jas:FJQ89_06795"/>
<evidence type="ECO:0000313" key="1">
    <source>
        <dbReference type="EMBL" id="QDG70156.1"/>
    </source>
</evidence>
<reference evidence="1 2" key="1">
    <citation type="submission" date="2019-06" db="EMBL/GenBank/DDBJ databases">
        <title>Complete genome sequence of Janthinobacterium sp. SNU WT3 isolated from diseased rainbow trout.</title>
        <authorList>
            <person name="Oh W.T."/>
            <person name="Park S.C."/>
        </authorList>
    </citation>
    <scope>NUCLEOTIDE SEQUENCE [LARGE SCALE GENOMIC DNA]</scope>
    <source>
        <strain evidence="1 2">SNU WT3</strain>
    </source>
</reference>
<protein>
    <submittedName>
        <fullName evidence="1">Uncharacterized protein</fullName>
    </submittedName>
</protein>
<sequence length="134" mass="15419">MEAMMDGADEVHGLAVVQKYIEATEKWRPGSGELVHLEAFRAALHLGYEDYFDGREEMPLVFLFNESLQELWLEGIRLAKTAAEMRLCRAHGGWTCDCAKTVDGMCWRNQLRQRRMCERRNRVAHLVTRFAGAS</sequence>